<feature type="domain" description="Tr-type G" evidence="3">
    <location>
        <begin position="44"/>
        <end position="140"/>
    </location>
</feature>
<protein>
    <recommendedName>
        <fullName evidence="1">Elongation factor Tu, chloroplastic</fullName>
    </recommendedName>
</protein>
<dbReference type="OrthoDB" id="2067at2759"/>
<dbReference type="Gene3D" id="3.40.50.300">
    <property type="entry name" value="P-loop containing nucleotide triphosphate hydrolases"/>
    <property type="match status" value="1"/>
</dbReference>
<dbReference type="EMBL" id="AGNL01045016">
    <property type="protein sequence ID" value="EJK49220.1"/>
    <property type="molecule type" value="Genomic_DNA"/>
</dbReference>
<feature type="region of interest" description="Disordered" evidence="2">
    <location>
        <begin position="176"/>
        <end position="198"/>
    </location>
</feature>
<dbReference type="eggNOG" id="KOG0460">
    <property type="taxonomic scope" value="Eukaryota"/>
</dbReference>
<dbReference type="InterPro" id="IPR027417">
    <property type="entry name" value="P-loop_NTPase"/>
</dbReference>
<gene>
    <name evidence="4" type="ORF">THAOC_31922</name>
</gene>
<dbReference type="PANTHER" id="PTHR43721">
    <property type="entry name" value="ELONGATION FACTOR TU-RELATED"/>
    <property type="match status" value="1"/>
</dbReference>
<keyword evidence="5" id="KW-1185">Reference proteome</keyword>
<organism evidence="4 5">
    <name type="scientific">Thalassiosira oceanica</name>
    <name type="common">Marine diatom</name>
    <dbReference type="NCBI Taxonomy" id="159749"/>
    <lineage>
        <taxon>Eukaryota</taxon>
        <taxon>Sar</taxon>
        <taxon>Stramenopiles</taxon>
        <taxon>Ochrophyta</taxon>
        <taxon>Bacillariophyta</taxon>
        <taxon>Coscinodiscophyceae</taxon>
        <taxon>Thalassiosirophycidae</taxon>
        <taxon>Thalassiosirales</taxon>
        <taxon>Thalassiosiraceae</taxon>
        <taxon>Thalassiosira</taxon>
    </lineage>
</organism>
<dbReference type="PROSITE" id="PS51722">
    <property type="entry name" value="G_TR_2"/>
    <property type="match status" value="1"/>
</dbReference>
<comment type="caution">
    <text evidence="4">The sequence shown here is derived from an EMBL/GenBank/DDBJ whole genome shotgun (WGS) entry which is preliminary data.</text>
</comment>
<dbReference type="Proteomes" id="UP000266841">
    <property type="component" value="Unassembled WGS sequence"/>
</dbReference>
<dbReference type="GO" id="GO:0005739">
    <property type="term" value="C:mitochondrion"/>
    <property type="evidence" value="ECO:0007669"/>
    <property type="project" value="TreeGrafter"/>
</dbReference>
<dbReference type="GO" id="GO:0005525">
    <property type="term" value="F:GTP binding"/>
    <property type="evidence" value="ECO:0007669"/>
    <property type="project" value="InterPro"/>
</dbReference>
<evidence type="ECO:0000313" key="4">
    <source>
        <dbReference type="EMBL" id="EJK49220.1"/>
    </source>
</evidence>
<sequence length="198" mass="21695">MSCTTTLTTAIGRSARRALSSPHVRPGLYIARRGLAAESYNRDKPHVNIGTIGHVDHGKTTLTQAITKVLSEKGWSKAMSYEDIDRAPEEKARKITINTSHIEYETETRHYGHIDCPGHADYVKNMITGAAQMDGGILVVGESSYDACLPVEAWQRCGASVASFCAMLSWQGPHVANKSNGKPGGKMKIQNERNERLQ</sequence>
<dbReference type="PRINTS" id="PR00315">
    <property type="entry name" value="ELONGATNFCT"/>
</dbReference>
<reference evidence="4 5" key="1">
    <citation type="journal article" date="2012" name="Genome Biol.">
        <title>Genome and low-iron response of an oceanic diatom adapted to chronic iron limitation.</title>
        <authorList>
            <person name="Lommer M."/>
            <person name="Specht M."/>
            <person name="Roy A.S."/>
            <person name="Kraemer L."/>
            <person name="Andreson R."/>
            <person name="Gutowska M.A."/>
            <person name="Wolf J."/>
            <person name="Bergner S.V."/>
            <person name="Schilhabel M.B."/>
            <person name="Klostermeier U.C."/>
            <person name="Beiko R.G."/>
            <person name="Rosenstiel P."/>
            <person name="Hippler M."/>
            <person name="Laroche J."/>
        </authorList>
    </citation>
    <scope>NUCLEOTIDE SEQUENCE [LARGE SCALE GENOMIC DNA]</scope>
    <source>
        <strain evidence="4 5">CCMP1005</strain>
    </source>
</reference>
<evidence type="ECO:0000259" key="3">
    <source>
        <dbReference type="PROSITE" id="PS51722"/>
    </source>
</evidence>
<evidence type="ECO:0000313" key="5">
    <source>
        <dbReference type="Proteomes" id="UP000266841"/>
    </source>
</evidence>
<dbReference type="InterPro" id="IPR050055">
    <property type="entry name" value="EF-Tu_GTPase"/>
</dbReference>
<evidence type="ECO:0000256" key="1">
    <source>
        <dbReference type="ARBA" id="ARBA00021392"/>
    </source>
</evidence>
<feature type="compositionally biased region" description="Basic and acidic residues" evidence="2">
    <location>
        <begin position="189"/>
        <end position="198"/>
    </location>
</feature>
<dbReference type="InterPro" id="IPR000795">
    <property type="entry name" value="T_Tr_GTP-bd_dom"/>
</dbReference>
<dbReference type="AlphaFoldDB" id="K0R8A6"/>
<dbReference type="GO" id="GO:0003924">
    <property type="term" value="F:GTPase activity"/>
    <property type="evidence" value="ECO:0007669"/>
    <property type="project" value="InterPro"/>
</dbReference>
<dbReference type="GO" id="GO:0070125">
    <property type="term" value="P:mitochondrial translational elongation"/>
    <property type="evidence" value="ECO:0007669"/>
    <property type="project" value="TreeGrafter"/>
</dbReference>
<name>K0R8A6_THAOC</name>
<evidence type="ECO:0000256" key="2">
    <source>
        <dbReference type="SAM" id="MobiDB-lite"/>
    </source>
</evidence>
<dbReference type="PANTHER" id="PTHR43721:SF22">
    <property type="entry name" value="ELONGATION FACTOR TU, MITOCHONDRIAL"/>
    <property type="match status" value="1"/>
</dbReference>
<accession>K0R8A6</accession>
<dbReference type="Pfam" id="PF00009">
    <property type="entry name" value="GTP_EFTU"/>
    <property type="match status" value="1"/>
</dbReference>
<dbReference type="GO" id="GO:0003746">
    <property type="term" value="F:translation elongation factor activity"/>
    <property type="evidence" value="ECO:0007669"/>
    <property type="project" value="TreeGrafter"/>
</dbReference>
<proteinExistence type="predicted"/>
<dbReference type="SUPFAM" id="SSF52540">
    <property type="entry name" value="P-loop containing nucleoside triphosphate hydrolases"/>
    <property type="match status" value="1"/>
</dbReference>